<name>A0ACB8G7G9_9SAUR</name>
<reference evidence="1" key="1">
    <citation type="submission" date="2021-08" db="EMBL/GenBank/DDBJ databases">
        <title>The first chromosome-level gecko genome reveals the dynamic sex chromosomes of Neotropical dwarf geckos (Sphaerodactylidae: Sphaerodactylus).</title>
        <authorList>
            <person name="Pinto B.J."/>
            <person name="Keating S.E."/>
            <person name="Gamble T."/>
        </authorList>
    </citation>
    <scope>NUCLEOTIDE SEQUENCE</scope>
    <source>
        <strain evidence="1">TG3544</strain>
    </source>
</reference>
<keyword evidence="2" id="KW-1185">Reference proteome</keyword>
<gene>
    <name evidence="1" type="ORF">K3G42_005013</name>
</gene>
<organism evidence="1 2">
    <name type="scientific">Sphaerodactylus townsendi</name>
    <dbReference type="NCBI Taxonomy" id="933632"/>
    <lineage>
        <taxon>Eukaryota</taxon>
        <taxon>Metazoa</taxon>
        <taxon>Chordata</taxon>
        <taxon>Craniata</taxon>
        <taxon>Vertebrata</taxon>
        <taxon>Euteleostomi</taxon>
        <taxon>Lepidosauria</taxon>
        <taxon>Squamata</taxon>
        <taxon>Bifurcata</taxon>
        <taxon>Gekkota</taxon>
        <taxon>Sphaerodactylidae</taxon>
        <taxon>Sphaerodactylus</taxon>
    </lineage>
</organism>
<proteinExistence type="predicted"/>
<accession>A0ACB8G7G9</accession>
<evidence type="ECO:0000313" key="1">
    <source>
        <dbReference type="EMBL" id="KAH8015521.1"/>
    </source>
</evidence>
<sequence>MAGEATLRIAELELGDGGVYVARVRLASAVVEEHSFTFRVHESVPEPRIVPRLVSRTAEACNVTLQCLGSEKGGINVSWKSGDQLSFLEGSSDWYQLSGGSTDLRVSWWPNSSDPTFTCLLSNAFDQKSASLDLASICYNGSYW</sequence>
<comment type="caution">
    <text evidence="1">The sequence shown here is derived from an EMBL/GenBank/DDBJ whole genome shotgun (WGS) entry which is preliminary data.</text>
</comment>
<dbReference type="EMBL" id="CM037614">
    <property type="protein sequence ID" value="KAH8015521.1"/>
    <property type="molecule type" value="Genomic_DNA"/>
</dbReference>
<dbReference type="Proteomes" id="UP000827872">
    <property type="component" value="Linkage Group LG01"/>
</dbReference>
<evidence type="ECO:0000313" key="2">
    <source>
        <dbReference type="Proteomes" id="UP000827872"/>
    </source>
</evidence>
<protein>
    <submittedName>
        <fullName evidence="1">Uncharacterized protein</fullName>
    </submittedName>
</protein>